<feature type="region of interest" description="Disordered" evidence="2">
    <location>
        <begin position="1"/>
        <end position="22"/>
    </location>
</feature>
<proteinExistence type="predicted"/>
<dbReference type="Proteomes" id="UP000290809">
    <property type="component" value="Unassembled WGS sequence"/>
</dbReference>
<evidence type="ECO:0000259" key="3">
    <source>
        <dbReference type="Pfam" id="PF09727"/>
    </source>
</evidence>
<feature type="compositionally biased region" description="Polar residues" evidence="2">
    <location>
        <begin position="473"/>
        <end position="483"/>
    </location>
</feature>
<feature type="compositionally biased region" description="Low complexity" evidence="2">
    <location>
        <begin position="555"/>
        <end position="570"/>
    </location>
</feature>
<feature type="region of interest" description="Disordered" evidence="2">
    <location>
        <begin position="471"/>
        <end position="498"/>
    </location>
</feature>
<dbReference type="InterPro" id="IPR019131">
    <property type="entry name" value="Cortactin-binding_p2_N"/>
</dbReference>
<comment type="caution">
    <text evidence="4">The sequence shown here is derived from an EMBL/GenBank/DDBJ whole genome shotgun (WGS) entry which is preliminary data.</text>
</comment>
<feature type="region of interest" description="Disordered" evidence="2">
    <location>
        <begin position="535"/>
        <end position="625"/>
    </location>
</feature>
<feature type="compositionally biased region" description="Low complexity" evidence="2">
    <location>
        <begin position="608"/>
        <end position="620"/>
    </location>
</feature>
<evidence type="ECO:0000313" key="5">
    <source>
        <dbReference type="Proteomes" id="UP000290809"/>
    </source>
</evidence>
<sequence>ELESVTNVASMQTSHANRNNPDYQNLYQEWSILHENNLLNSVPICTTNSPITRSSFPQSTTAGGSSPGLSSVGTDEMINSDTKVVFANSMTSPIVGSAPVRSNPLSSFPRINSPVSSTNFSTRPTGGGGTVIDSPLRLIRASSSSDVNMPCVRLHAPEYQQQQTNKMRNQRIFQPNQSPQPRIFQPGSQSQLCCSQFQSKPISQSQHPSSSLSPQHHLTVQHRLQLSSRSGITFGSIPNQQYINSHNISASLPVNVNPLLCGIQDSDNNDLNDDKSEHINTANLRAKYGIVVNDRHSVRDLRDPFQALRRDSLCSPLCDNESALKPLYDSQLLQLENLISSQRYAQNKMRDQLVLMEKRYVKASHIFTSVIILQVCEELEEERRKHERDAAQGDDVLVMLEKERERLKSEVDYEKLQNKKLTRDLRRVILSWREQNVLCNKQKFAAVTLIKERKRLSNELASKQKRVAELERSLQQNSLNTKALSPDRTNSDSKMTGTVGSDNNVCCSHQCELLRQKLAEEMETRKAIECSFERFKPNPPQRRSSDMPTSVSPTSNIISSGSILISNSSNHTGATTSGSSQTVVEQCSSRSPSGNVGEKSTTQLSIVPPSTTSPPSRSSTPSPPHNFVACLNQFDIYAYNSEIDDIDNNNNNNVIY</sequence>
<feature type="compositionally biased region" description="Polar residues" evidence="2">
    <location>
        <begin position="571"/>
        <end position="605"/>
    </location>
</feature>
<evidence type="ECO:0000256" key="2">
    <source>
        <dbReference type="SAM" id="MobiDB-lite"/>
    </source>
</evidence>
<keyword evidence="5" id="KW-1185">Reference proteome</keyword>
<organism evidence="4 5">
    <name type="scientific">Schistosoma bovis</name>
    <name type="common">Blood fluke</name>
    <dbReference type="NCBI Taxonomy" id="6184"/>
    <lineage>
        <taxon>Eukaryota</taxon>
        <taxon>Metazoa</taxon>
        <taxon>Spiralia</taxon>
        <taxon>Lophotrochozoa</taxon>
        <taxon>Platyhelminthes</taxon>
        <taxon>Trematoda</taxon>
        <taxon>Digenea</taxon>
        <taxon>Strigeidida</taxon>
        <taxon>Schistosomatoidea</taxon>
        <taxon>Schistosomatidae</taxon>
        <taxon>Schistosoma</taxon>
    </lineage>
</organism>
<gene>
    <name evidence="4" type="ORF">DC041_0001174</name>
</gene>
<reference evidence="4 5" key="1">
    <citation type="journal article" date="2019" name="PLoS Pathog.">
        <title>Genome sequence of the bovine parasite Schistosoma bovis Tanzania.</title>
        <authorList>
            <person name="Oey H."/>
            <person name="Zakrzewski M."/>
            <person name="Gobert G."/>
            <person name="Gravermann K."/>
            <person name="Stoye J."/>
            <person name="Jones M."/>
            <person name="Mcmanus D."/>
            <person name="Krause L."/>
        </authorList>
    </citation>
    <scope>NUCLEOTIDE SEQUENCE [LARGE SCALE GENOMIC DNA]</scope>
    <source>
        <strain evidence="4 5">TAN1997</strain>
    </source>
</reference>
<accession>A0A430QUE4</accession>
<feature type="non-terminal residue" evidence="4">
    <location>
        <position position="1"/>
    </location>
</feature>
<dbReference type="PANTHER" id="PTHR23166">
    <property type="entry name" value="FILAMIN/GPBP-INTERACTING PROTEIN"/>
    <property type="match status" value="1"/>
</dbReference>
<dbReference type="PANTHER" id="PTHR23166:SF5">
    <property type="entry name" value="CTTNBP2 N-TERMINAL-LIKE PROTEIN"/>
    <property type="match status" value="1"/>
</dbReference>
<keyword evidence="1" id="KW-0175">Coiled coil</keyword>
<dbReference type="STRING" id="6184.A0A430QUE4"/>
<dbReference type="AlphaFoldDB" id="A0A430QUE4"/>
<name>A0A430QUE4_SCHBO</name>
<feature type="region of interest" description="Disordered" evidence="2">
    <location>
        <begin position="53"/>
        <end position="73"/>
    </location>
</feature>
<protein>
    <recommendedName>
        <fullName evidence="3">Cortactin-binding protein-2 N-terminal domain-containing protein</fullName>
    </recommendedName>
</protein>
<feature type="region of interest" description="Disordered" evidence="2">
    <location>
        <begin position="195"/>
        <end position="217"/>
    </location>
</feature>
<dbReference type="EMBL" id="QMKO01000249">
    <property type="protein sequence ID" value="RTG91330.1"/>
    <property type="molecule type" value="Genomic_DNA"/>
</dbReference>
<evidence type="ECO:0000313" key="4">
    <source>
        <dbReference type="EMBL" id="RTG91330.1"/>
    </source>
</evidence>
<feature type="domain" description="Cortactin-binding protein-2 N-terminal" evidence="3">
    <location>
        <begin position="276"/>
        <end position="455"/>
    </location>
</feature>
<dbReference type="Pfam" id="PF09727">
    <property type="entry name" value="CortBP2"/>
    <property type="match status" value="1"/>
</dbReference>
<evidence type="ECO:0000256" key="1">
    <source>
        <dbReference type="ARBA" id="ARBA00023054"/>
    </source>
</evidence>
<dbReference type="InterPro" id="IPR050719">
    <property type="entry name" value="Cortactin-Actin_Reg"/>
</dbReference>